<evidence type="ECO:0000259" key="1">
    <source>
        <dbReference type="PROSITE" id="PS51841"/>
    </source>
</evidence>
<dbReference type="PROSITE" id="PS51841">
    <property type="entry name" value="LTD"/>
    <property type="match status" value="1"/>
</dbReference>
<dbReference type="PANTHER" id="PTHR30619:SF7">
    <property type="entry name" value="BETA-LACTAMASE DOMAIN PROTEIN"/>
    <property type="match status" value="1"/>
</dbReference>
<dbReference type="GO" id="GO:0016787">
    <property type="term" value="F:hydrolase activity"/>
    <property type="evidence" value="ECO:0007669"/>
    <property type="project" value="UniProtKB-KW"/>
</dbReference>
<dbReference type="InterPro" id="IPR036866">
    <property type="entry name" value="RibonucZ/Hydroxyglut_hydro"/>
</dbReference>
<feature type="domain" description="LTD" evidence="1">
    <location>
        <begin position="289"/>
        <end position="402"/>
    </location>
</feature>
<name>A0A4R8GIK8_9FIRM</name>
<dbReference type="STRING" id="926561.GCA_000379025_02495"/>
<comment type="caution">
    <text evidence="2">The sequence shown here is derived from an EMBL/GenBank/DDBJ whole genome shotgun (WGS) entry which is preliminary data.</text>
</comment>
<proteinExistence type="predicted"/>
<keyword evidence="3" id="KW-1185">Reference proteome</keyword>
<reference evidence="2 3" key="1">
    <citation type="submission" date="2019-03" db="EMBL/GenBank/DDBJ databases">
        <title>Subsurface microbial communities from deep shales in Ohio and West Virginia, USA.</title>
        <authorList>
            <person name="Wrighton K."/>
        </authorList>
    </citation>
    <scope>NUCLEOTIDE SEQUENCE [LARGE SCALE GENOMIC DNA]</scope>
    <source>
        <strain evidence="2 3">MSL 6dP</strain>
    </source>
</reference>
<dbReference type="InterPro" id="IPR036415">
    <property type="entry name" value="Lamin_tail_dom_sf"/>
</dbReference>
<dbReference type="Pfam" id="PF00932">
    <property type="entry name" value="LTD"/>
    <property type="match status" value="1"/>
</dbReference>
<protein>
    <submittedName>
        <fullName evidence="2">Beta-lactamase superfamily II metal-dependent hydrolase</fullName>
    </submittedName>
</protein>
<dbReference type="AlphaFoldDB" id="A0A4R8GIK8"/>
<dbReference type="CDD" id="cd07731">
    <property type="entry name" value="ComA-like_MBL-fold"/>
    <property type="match status" value="1"/>
</dbReference>
<keyword evidence="2" id="KW-0378">Hydrolase</keyword>
<dbReference type="InterPro" id="IPR035681">
    <property type="entry name" value="ComA-like_MBL"/>
</dbReference>
<dbReference type="PANTHER" id="PTHR30619">
    <property type="entry name" value="DNA INTERNALIZATION/COMPETENCE PROTEIN COMEC/REC2"/>
    <property type="match status" value="1"/>
</dbReference>
<dbReference type="RefSeq" id="WP_134118832.1">
    <property type="nucleotide sequence ID" value="NZ_SOEG01000043.1"/>
</dbReference>
<dbReference type="Proteomes" id="UP000295832">
    <property type="component" value="Unassembled WGS sequence"/>
</dbReference>
<gene>
    <name evidence="2" type="ORF">C7959_14310</name>
</gene>
<organism evidence="2 3">
    <name type="scientific">Orenia marismortui</name>
    <dbReference type="NCBI Taxonomy" id="46469"/>
    <lineage>
        <taxon>Bacteria</taxon>
        <taxon>Bacillati</taxon>
        <taxon>Bacillota</taxon>
        <taxon>Clostridia</taxon>
        <taxon>Halanaerobiales</taxon>
        <taxon>Halobacteroidaceae</taxon>
        <taxon>Orenia</taxon>
    </lineage>
</organism>
<dbReference type="InterPro" id="IPR001322">
    <property type="entry name" value="Lamin_tail_dom"/>
</dbReference>
<dbReference type="SUPFAM" id="SSF74853">
    <property type="entry name" value="Lamin A/C globular tail domain"/>
    <property type="match status" value="1"/>
</dbReference>
<dbReference type="SUPFAM" id="SSF56281">
    <property type="entry name" value="Metallo-hydrolase/oxidoreductase"/>
    <property type="match status" value="1"/>
</dbReference>
<dbReference type="Gene3D" id="2.60.40.1260">
    <property type="entry name" value="Lamin Tail domain"/>
    <property type="match status" value="1"/>
</dbReference>
<dbReference type="Pfam" id="PF00753">
    <property type="entry name" value="Lactamase_B"/>
    <property type="match status" value="1"/>
</dbReference>
<dbReference type="Gene3D" id="3.60.15.10">
    <property type="entry name" value="Ribonuclease Z/Hydroxyacylglutathione hydrolase-like"/>
    <property type="match status" value="1"/>
</dbReference>
<dbReference type="SMART" id="SM00849">
    <property type="entry name" value="Lactamase_B"/>
    <property type="match status" value="1"/>
</dbReference>
<dbReference type="InterPro" id="IPR052159">
    <property type="entry name" value="Competence_DNA_uptake"/>
</dbReference>
<evidence type="ECO:0000313" key="3">
    <source>
        <dbReference type="Proteomes" id="UP000295832"/>
    </source>
</evidence>
<sequence length="402" mass="45480">MTNKKLIISFIILLLISQLNYIYAEEDIRDTNLLNQSTIKKKLLKAHFIDVGQADSTLIQLPNNQNILIDGGNNSDASLIIRYLNNLHIKKIDYLIATHPHEDHIGGLDDIINNFKINKVYMPKVSHTSQSFKDLLLSISNKGLKINAAKAGISLLDDNKLHIKIIAPIKNYYEELNNYSVIAKITFDKTSILFTGDTESEVEKELLDTNYNLEADLLKVAHHGSNSSTTKSFLKKVNPKYAVISVGKNNNYGHPTKSTLRKLQQEDIKVFRTDKQGTIVAISNGKSISFNKKELSTKDSKLIDSPLKITKLDLKKELVIIKNSSNKKLDISNWKLISLRGKQEFIFPKGTVIRPGKNLTIVSGRRAKKAKGQIVWTKKYIWNNQGDFAQLYNSKNQLVSEY</sequence>
<accession>A0A4R8GIK8</accession>
<dbReference type="EMBL" id="SOEG01000043">
    <property type="protein sequence ID" value="TDX45520.1"/>
    <property type="molecule type" value="Genomic_DNA"/>
</dbReference>
<dbReference type="InterPro" id="IPR001279">
    <property type="entry name" value="Metallo-B-lactamas"/>
</dbReference>
<evidence type="ECO:0000313" key="2">
    <source>
        <dbReference type="EMBL" id="TDX45520.1"/>
    </source>
</evidence>